<organism evidence="2">
    <name type="scientific">viral metagenome</name>
    <dbReference type="NCBI Taxonomy" id="1070528"/>
    <lineage>
        <taxon>unclassified sequences</taxon>
        <taxon>metagenomes</taxon>
        <taxon>organismal metagenomes</taxon>
    </lineage>
</organism>
<proteinExistence type="predicted"/>
<accession>A0A6C0HZK0</accession>
<sequence length="105" mass="12254">MDLLQEIKDKNQKNEIISMNQLEQLETIEKTPDVVDTLSRQANILARTALTPTYSQGLKSFLGFSNEKVRRDELSDKYNRLLKLIPSGGKRKSRKHKRRKNRTLK</sequence>
<name>A0A6C0HZK0_9ZZZZ</name>
<evidence type="ECO:0000313" key="2">
    <source>
        <dbReference type="EMBL" id="QHT85576.1"/>
    </source>
</evidence>
<evidence type="ECO:0000256" key="1">
    <source>
        <dbReference type="SAM" id="MobiDB-lite"/>
    </source>
</evidence>
<protein>
    <submittedName>
        <fullName evidence="2">Uncharacterized protein</fullName>
    </submittedName>
</protein>
<feature type="region of interest" description="Disordered" evidence="1">
    <location>
        <begin position="85"/>
        <end position="105"/>
    </location>
</feature>
<reference evidence="2" key="1">
    <citation type="journal article" date="2020" name="Nature">
        <title>Giant virus diversity and host interactions through global metagenomics.</title>
        <authorList>
            <person name="Schulz F."/>
            <person name="Roux S."/>
            <person name="Paez-Espino D."/>
            <person name="Jungbluth S."/>
            <person name="Walsh D.A."/>
            <person name="Denef V.J."/>
            <person name="McMahon K.D."/>
            <person name="Konstantinidis K.T."/>
            <person name="Eloe-Fadrosh E.A."/>
            <person name="Kyrpides N.C."/>
            <person name="Woyke T."/>
        </authorList>
    </citation>
    <scope>NUCLEOTIDE SEQUENCE</scope>
    <source>
        <strain evidence="2">GVMAG-M-3300023184-17</strain>
    </source>
</reference>
<feature type="compositionally biased region" description="Basic residues" evidence="1">
    <location>
        <begin position="89"/>
        <end position="105"/>
    </location>
</feature>
<dbReference type="EMBL" id="MN740042">
    <property type="protein sequence ID" value="QHT85576.1"/>
    <property type="molecule type" value="Genomic_DNA"/>
</dbReference>
<dbReference type="AlphaFoldDB" id="A0A6C0HZK0"/>